<name>A0A2H0C0P0_9BACT</name>
<dbReference type="EMBL" id="PCTC01000050">
    <property type="protein sequence ID" value="PIP63454.1"/>
    <property type="molecule type" value="Genomic_DNA"/>
</dbReference>
<comment type="caution">
    <text evidence="1">The sequence shown here is derived from an EMBL/GenBank/DDBJ whole genome shotgun (WGS) entry which is preliminary data.</text>
</comment>
<dbReference type="AlphaFoldDB" id="A0A2H0C0P0"/>
<protein>
    <submittedName>
        <fullName evidence="1">Uncharacterized protein</fullName>
    </submittedName>
</protein>
<gene>
    <name evidence="1" type="ORF">COW97_02400</name>
</gene>
<reference evidence="1 2" key="1">
    <citation type="submission" date="2017-09" db="EMBL/GenBank/DDBJ databases">
        <title>Depth-based differentiation of microbial function through sediment-hosted aquifers and enrichment of novel symbionts in the deep terrestrial subsurface.</title>
        <authorList>
            <person name="Probst A.J."/>
            <person name="Ladd B."/>
            <person name="Jarett J.K."/>
            <person name="Geller-Mcgrath D.E."/>
            <person name="Sieber C.M."/>
            <person name="Emerson J.B."/>
            <person name="Anantharaman K."/>
            <person name="Thomas B.C."/>
            <person name="Malmstrom R."/>
            <person name="Stieglmeier M."/>
            <person name="Klingl A."/>
            <person name="Woyke T."/>
            <person name="Ryan C.M."/>
            <person name="Banfield J.F."/>
        </authorList>
    </citation>
    <scope>NUCLEOTIDE SEQUENCE [LARGE SCALE GENOMIC DNA]</scope>
    <source>
        <strain evidence="1">CG22_combo_CG10-13_8_21_14_all_34_12</strain>
    </source>
</reference>
<accession>A0A2H0C0P0</accession>
<proteinExistence type="predicted"/>
<organism evidence="1 2">
    <name type="scientific">Candidatus Roizmanbacteria bacterium CG22_combo_CG10-13_8_21_14_all_34_12</name>
    <dbReference type="NCBI Taxonomy" id="1974860"/>
    <lineage>
        <taxon>Bacteria</taxon>
        <taxon>Candidatus Roizmaniibacteriota</taxon>
    </lineage>
</organism>
<evidence type="ECO:0000313" key="1">
    <source>
        <dbReference type="EMBL" id="PIP63454.1"/>
    </source>
</evidence>
<sequence>MHLSKGKYRQWQKFQNKEKQKTKMVKFISGKNLPKLSSYPKTIPYNPIYTIILKQTKNH</sequence>
<dbReference type="Proteomes" id="UP000229699">
    <property type="component" value="Unassembled WGS sequence"/>
</dbReference>
<evidence type="ECO:0000313" key="2">
    <source>
        <dbReference type="Proteomes" id="UP000229699"/>
    </source>
</evidence>